<reference evidence="1 2" key="1">
    <citation type="submission" date="2020-05" db="EMBL/GenBank/DDBJ databases">
        <title>Horizontal transmission and recombination maintain forever young bacterial symbiont genomes.</title>
        <authorList>
            <person name="Russell S.L."/>
            <person name="Pepper-Tunick E."/>
            <person name="Svedberg J."/>
            <person name="Byrne A."/>
            <person name="Ruelas Castillo J."/>
            <person name="Vollmers C."/>
            <person name="Beinart R.A."/>
            <person name="Corbett-Detig R."/>
        </authorList>
    </citation>
    <scope>NUCLEOTIDE SEQUENCE [LARGE SCALE GENOMIC DNA]</scope>
    <source>
        <strain evidence="1">4727-3</strain>
    </source>
</reference>
<protein>
    <submittedName>
        <fullName evidence="1">Uncharacterized protein</fullName>
    </submittedName>
</protein>
<name>A0A7Z0MP33_9GAMM</name>
<dbReference type="Gene3D" id="2.60.40.2470">
    <property type="entry name" value="SoxY domain"/>
    <property type="match status" value="1"/>
</dbReference>
<evidence type="ECO:0000313" key="2">
    <source>
        <dbReference type="Proteomes" id="UP000537890"/>
    </source>
</evidence>
<gene>
    <name evidence="1" type="ORF">H0A75_06470</name>
</gene>
<proteinExistence type="predicted"/>
<sequence length="35" mass="4030">MIQLATPKRAEDPALVPIKVTASLLQTKEKIWLYY</sequence>
<accession>A0A7Z0MP33</accession>
<organism evidence="1 2">
    <name type="scientific">Candidatus Methanofishera endochildressiae</name>
    <dbReference type="NCBI Taxonomy" id="2738884"/>
    <lineage>
        <taxon>Bacteria</taxon>
        <taxon>Pseudomonadati</taxon>
        <taxon>Pseudomonadota</taxon>
        <taxon>Gammaproteobacteria</taxon>
        <taxon>Candidatus Methanofishera</taxon>
    </lineage>
</organism>
<evidence type="ECO:0000313" key="1">
    <source>
        <dbReference type="EMBL" id="NYT47265.1"/>
    </source>
</evidence>
<dbReference type="EMBL" id="JACCHS010000112">
    <property type="protein sequence ID" value="NYT47265.1"/>
    <property type="molecule type" value="Genomic_DNA"/>
</dbReference>
<dbReference type="InterPro" id="IPR038162">
    <property type="entry name" value="SoxY_sf"/>
</dbReference>
<dbReference type="AlphaFoldDB" id="A0A7Z0MP33"/>
<comment type="caution">
    <text evidence="1">The sequence shown here is derived from an EMBL/GenBank/DDBJ whole genome shotgun (WGS) entry which is preliminary data.</text>
</comment>
<dbReference type="Proteomes" id="UP000537890">
    <property type="component" value="Unassembled WGS sequence"/>
</dbReference>